<comment type="caution">
    <text evidence="1">The sequence shown here is derived from an EMBL/GenBank/DDBJ whole genome shotgun (WGS) entry which is preliminary data.</text>
</comment>
<proteinExistence type="predicted"/>
<evidence type="ECO:0000313" key="2">
    <source>
        <dbReference type="Proteomes" id="UP000011740"/>
    </source>
</evidence>
<dbReference type="RefSeq" id="WP_004938149.1">
    <property type="nucleotide sequence ID" value="NZ_AORZ01000002.1"/>
</dbReference>
<name>M3B8W8_STRM1</name>
<dbReference type="InterPro" id="IPR039452">
    <property type="entry name" value="DUF5403"/>
</dbReference>
<sequence length="89" mass="9923">MAGLPGVTAALKEAAERQKAKVMAKAAGHVDSGWLINHIDIRRHNKGYAIVFTDPNIISINYGHWLRETKRGPKLRWVEGIHIIEEGLS</sequence>
<gene>
    <name evidence="1" type="ORF">H340_01364</name>
</gene>
<protein>
    <submittedName>
        <fullName evidence="1">Uncharacterized protein</fullName>
    </submittedName>
</protein>
<dbReference type="eggNOG" id="ENOG502ZHNP">
    <property type="taxonomic scope" value="Bacteria"/>
</dbReference>
<dbReference type="Pfam" id="PF17395">
    <property type="entry name" value="DUF5403"/>
    <property type="match status" value="1"/>
</dbReference>
<reference evidence="1 2" key="1">
    <citation type="journal article" date="2013" name="Genome Announc.">
        <title>Whole-Genome Shotgun Assembly and Analysis of the Genome of Streptomyces mobaraensis DSM 40847, a Strain for Industrial Production of Microbial Transglutaminase.</title>
        <authorList>
            <person name="Yang H."/>
            <person name="He T."/>
            <person name="Wu W."/>
            <person name="Zhu W."/>
            <person name="Lu B."/>
            <person name="Sun W."/>
        </authorList>
    </citation>
    <scope>NUCLEOTIDE SEQUENCE [LARGE SCALE GENOMIC DNA]</scope>
    <source>
        <strain evidence="1 2">DSM 40847</strain>
    </source>
</reference>
<dbReference type="Proteomes" id="UP000011740">
    <property type="component" value="Unassembled WGS sequence"/>
</dbReference>
<organism evidence="1 2">
    <name type="scientific">Streptomyces mobaraensis (strain ATCC 29032 / DSM 40847 / JCM 4168 / NBRC 13819 / NCIMB 11159 / IPCR 16-22)</name>
    <dbReference type="NCBI Taxonomy" id="1223523"/>
    <lineage>
        <taxon>Bacteria</taxon>
        <taxon>Bacillati</taxon>
        <taxon>Actinomycetota</taxon>
        <taxon>Actinomycetes</taxon>
        <taxon>Kitasatosporales</taxon>
        <taxon>Streptomycetaceae</taxon>
        <taxon>Streptomyces</taxon>
    </lineage>
</organism>
<evidence type="ECO:0000313" key="1">
    <source>
        <dbReference type="EMBL" id="EMF02453.1"/>
    </source>
</evidence>
<dbReference type="EMBL" id="AORZ01000002">
    <property type="protein sequence ID" value="EMF02453.1"/>
    <property type="molecule type" value="Genomic_DNA"/>
</dbReference>
<dbReference type="PATRIC" id="fig|1223523.3.peg.274"/>
<dbReference type="STRING" id="1223523.H340_01364"/>
<accession>M3B8W8</accession>
<dbReference type="AlphaFoldDB" id="M3B8W8"/>